<evidence type="ECO:0000313" key="2">
    <source>
        <dbReference type="EMBL" id="KAG6478527.1"/>
    </source>
</evidence>
<keyword evidence="3" id="KW-1185">Reference proteome</keyword>
<dbReference type="EMBL" id="JACMSC010000017">
    <property type="protein sequence ID" value="KAG6478527.1"/>
    <property type="molecule type" value="Genomic_DNA"/>
</dbReference>
<gene>
    <name evidence="2" type="ORF">ZIOFF_061970</name>
</gene>
<dbReference type="PANTHER" id="PTHR37258">
    <property type="entry name" value="FANTOM PROTEIN"/>
    <property type="match status" value="1"/>
</dbReference>
<accession>A0A8J5KE26</accession>
<evidence type="ECO:0000256" key="1">
    <source>
        <dbReference type="SAM" id="MobiDB-lite"/>
    </source>
</evidence>
<dbReference type="AlphaFoldDB" id="A0A8J5KE26"/>
<reference evidence="2 3" key="1">
    <citation type="submission" date="2020-08" db="EMBL/GenBank/DDBJ databases">
        <title>Plant Genome Project.</title>
        <authorList>
            <person name="Zhang R.-G."/>
        </authorList>
    </citation>
    <scope>NUCLEOTIDE SEQUENCE [LARGE SCALE GENOMIC DNA]</scope>
    <source>
        <tissue evidence="2">Rhizome</tissue>
    </source>
</reference>
<feature type="compositionally biased region" description="Basic residues" evidence="1">
    <location>
        <begin position="154"/>
        <end position="164"/>
    </location>
</feature>
<evidence type="ECO:0000313" key="3">
    <source>
        <dbReference type="Proteomes" id="UP000734854"/>
    </source>
</evidence>
<feature type="region of interest" description="Disordered" evidence="1">
    <location>
        <begin position="125"/>
        <end position="171"/>
    </location>
</feature>
<comment type="caution">
    <text evidence="2">The sequence shown here is derived from an EMBL/GenBank/DDBJ whole genome shotgun (WGS) entry which is preliminary data.</text>
</comment>
<protein>
    <submittedName>
        <fullName evidence="2">Uncharacterized protein</fullName>
    </submittedName>
</protein>
<dbReference type="PANTHER" id="PTHR37258:SF1">
    <property type="entry name" value="FANTOM PROTEIN"/>
    <property type="match status" value="1"/>
</dbReference>
<sequence length="337" mass="37405">MLCSIDTSTAAASNSKSTSNWLQRLHSSRGLSVPVHHHLDHFLSSDPSPDPTTVPDPSLNLPLTVLRSEAPDLPSLGTALDEKQKIFDLVGGGLAELFVMEGPAGIKAKKSARKQSNPRVCIPSVSDSIDGCREPPAASPPSSADNSVAEAKKSRTKMRRKRGTARGSTDLDLSACSRTDVTVIDTSHPGWKSEKVIFRNGNMWKVRDKKVWNLNRKKRRLGVVGRSGNDKEKEQPLPGPKIPASMEFSVPIEAHKDDIYLFACNCSKLHMHNGWFRSFVAADNILSFRVFVDRTYFHWTTPAWLSSLKSPITYLTCRYQWKEAIFNVDIARAYGMD</sequence>
<name>A0A8J5KE26_ZINOF</name>
<proteinExistence type="predicted"/>
<organism evidence="2 3">
    <name type="scientific">Zingiber officinale</name>
    <name type="common">Ginger</name>
    <name type="synonym">Amomum zingiber</name>
    <dbReference type="NCBI Taxonomy" id="94328"/>
    <lineage>
        <taxon>Eukaryota</taxon>
        <taxon>Viridiplantae</taxon>
        <taxon>Streptophyta</taxon>
        <taxon>Embryophyta</taxon>
        <taxon>Tracheophyta</taxon>
        <taxon>Spermatophyta</taxon>
        <taxon>Magnoliopsida</taxon>
        <taxon>Liliopsida</taxon>
        <taxon>Zingiberales</taxon>
        <taxon>Zingiberaceae</taxon>
        <taxon>Zingiber</taxon>
    </lineage>
</organism>
<dbReference type="Proteomes" id="UP000734854">
    <property type="component" value="Unassembled WGS sequence"/>
</dbReference>